<gene>
    <name evidence="1" type="ORF">H2198_004882</name>
</gene>
<keyword evidence="2" id="KW-1185">Reference proteome</keyword>
<comment type="caution">
    <text evidence="1">The sequence shown here is derived from an EMBL/GenBank/DDBJ whole genome shotgun (WGS) entry which is preliminary data.</text>
</comment>
<reference evidence="1" key="1">
    <citation type="submission" date="2022-10" db="EMBL/GenBank/DDBJ databases">
        <title>Culturing micro-colonial fungi from biological soil crusts in the Mojave desert and describing Neophaeococcomyces mojavensis, and introducing the new genera and species Taxawa tesnikishii.</title>
        <authorList>
            <person name="Kurbessoian T."/>
            <person name="Stajich J.E."/>
        </authorList>
    </citation>
    <scope>NUCLEOTIDE SEQUENCE</scope>
    <source>
        <strain evidence="1">JES_112</strain>
    </source>
</reference>
<evidence type="ECO:0000313" key="2">
    <source>
        <dbReference type="Proteomes" id="UP001172386"/>
    </source>
</evidence>
<name>A0ACC3A7A9_9EURO</name>
<accession>A0ACC3A7A9</accession>
<evidence type="ECO:0000313" key="1">
    <source>
        <dbReference type="EMBL" id="KAJ9656533.1"/>
    </source>
</evidence>
<proteinExistence type="predicted"/>
<dbReference type="Proteomes" id="UP001172386">
    <property type="component" value="Unassembled WGS sequence"/>
</dbReference>
<sequence length="298" mass="33837">MPLTLPWQTQYRPLSTKQDELEAGDTAGKDDESIDTPIPYYPKHQNEGILLGAMLLFSFFAGVLMTLVSTHLLAKTPELKCFEHTSMWSPIAKEVEMTYHKEAFEVKLMVGSIYQDRPSPAVDAAWDDLGIHLNNLTVSQADGQRAGIPSTALKTPPEHGAEYVVNLEVFHQLGCLNFLRQVSYHNYEYYLAQHGEGFTDGEDIIMAHTGHCIDLLRQRLMCTADVTLLPFTWAASTPWVPHPKVPIAMPDFDHHNHMCRDFDAVVEWAQERQKPELFKNPKVKYTVQEGERVVDYVP</sequence>
<protein>
    <submittedName>
        <fullName evidence="1">Uncharacterized protein</fullName>
    </submittedName>
</protein>
<organism evidence="1 2">
    <name type="scientific">Neophaeococcomyces mojaviensis</name>
    <dbReference type="NCBI Taxonomy" id="3383035"/>
    <lineage>
        <taxon>Eukaryota</taxon>
        <taxon>Fungi</taxon>
        <taxon>Dikarya</taxon>
        <taxon>Ascomycota</taxon>
        <taxon>Pezizomycotina</taxon>
        <taxon>Eurotiomycetes</taxon>
        <taxon>Chaetothyriomycetidae</taxon>
        <taxon>Chaetothyriales</taxon>
        <taxon>Chaetothyriales incertae sedis</taxon>
        <taxon>Neophaeococcomyces</taxon>
    </lineage>
</organism>
<dbReference type="EMBL" id="JAPDRQ010000076">
    <property type="protein sequence ID" value="KAJ9656533.1"/>
    <property type="molecule type" value="Genomic_DNA"/>
</dbReference>